<keyword evidence="1" id="KW-0732">Signal</keyword>
<reference evidence="2" key="1">
    <citation type="submission" date="2022-03" db="EMBL/GenBank/DDBJ databases">
        <title>Identification of a novel bacterium isolated from mangrove sediments.</title>
        <authorList>
            <person name="Pan X."/>
        </authorList>
    </citation>
    <scope>NUCLEOTIDE SEQUENCE</scope>
    <source>
        <strain evidence="2">B1949</strain>
    </source>
</reference>
<evidence type="ECO:0000313" key="3">
    <source>
        <dbReference type="Proteomes" id="UP001162881"/>
    </source>
</evidence>
<accession>A0ABT0BA29</accession>
<dbReference type="Proteomes" id="UP001162881">
    <property type="component" value="Unassembled WGS sequence"/>
</dbReference>
<protein>
    <submittedName>
        <fullName evidence="2">Uncharacterized protein</fullName>
    </submittedName>
</protein>
<proteinExistence type="predicted"/>
<evidence type="ECO:0000256" key="1">
    <source>
        <dbReference type="SAM" id="SignalP"/>
    </source>
</evidence>
<evidence type="ECO:0000313" key="2">
    <source>
        <dbReference type="EMBL" id="MCJ2181681.1"/>
    </source>
</evidence>
<sequence>MSKRIVERVGALASAVTLALAPVVASAAASAAVPAPVAAPAVAGTPAKNPDTKNVMLYLDVFYAALHSDKVDHTVKQRLVGCLYDNSLHKITTAMDNTIAQNAGKVHLDKPNEVLDVMALICGYKPKAAAAAAKAPAKAGPGMKGR</sequence>
<comment type="caution">
    <text evidence="2">The sequence shown here is derived from an EMBL/GenBank/DDBJ whole genome shotgun (WGS) entry which is preliminary data.</text>
</comment>
<gene>
    <name evidence="2" type="ORF">MTR62_03005</name>
</gene>
<organism evidence="2 3">
    <name type="scientific">Novosphingobium organovorum</name>
    <dbReference type="NCBI Taxonomy" id="2930092"/>
    <lineage>
        <taxon>Bacteria</taxon>
        <taxon>Pseudomonadati</taxon>
        <taxon>Pseudomonadota</taxon>
        <taxon>Alphaproteobacteria</taxon>
        <taxon>Sphingomonadales</taxon>
        <taxon>Sphingomonadaceae</taxon>
        <taxon>Novosphingobium</taxon>
    </lineage>
</organism>
<keyword evidence="3" id="KW-1185">Reference proteome</keyword>
<dbReference type="RefSeq" id="WP_244016811.1">
    <property type="nucleotide sequence ID" value="NZ_JALHLF010000006.1"/>
</dbReference>
<feature type="chain" id="PRO_5045326107" evidence="1">
    <location>
        <begin position="28"/>
        <end position="146"/>
    </location>
</feature>
<dbReference type="EMBL" id="JALHLF010000006">
    <property type="protein sequence ID" value="MCJ2181681.1"/>
    <property type="molecule type" value="Genomic_DNA"/>
</dbReference>
<feature type="signal peptide" evidence="1">
    <location>
        <begin position="1"/>
        <end position="27"/>
    </location>
</feature>
<name>A0ABT0BA29_9SPHN</name>